<keyword evidence="1 3" id="KW-0663">Pyridoxal phosphate</keyword>
<evidence type="ECO:0000256" key="2">
    <source>
        <dbReference type="ARBA" id="ARBA00037999"/>
    </source>
</evidence>
<comment type="similarity">
    <text evidence="2 3">Belongs to the DegT/DnrJ/EryC1 family.</text>
</comment>
<dbReference type="GO" id="GO:0008483">
    <property type="term" value="F:transaminase activity"/>
    <property type="evidence" value="ECO:0007669"/>
    <property type="project" value="UniProtKB-KW"/>
</dbReference>
<dbReference type="Pfam" id="PF01041">
    <property type="entry name" value="DegT_DnrJ_EryC1"/>
    <property type="match status" value="1"/>
</dbReference>
<keyword evidence="4" id="KW-0032">Aminotransferase</keyword>
<dbReference type="RefSeq" id="WP_368636286.1">
    <property type="nucleotide sequence ID" value="NZ_JBFRHK010000004.1"/>
</dbReference>
<organism evidence="4 5">
    <name type="scientific">Lysinibacillus xylanilyticus</name>
    <dbReference type="NCBI Taxonomy" id="582475"/>
    <lineage>
        <taxon>Bacteria</taxon>
        <taxon>Bacillati</taxon>
        <taxon>Bacillota</taxon>
        <taxon>Bacilli</taxon>
        <taxon>Bacillales</taxon>
        <taxon>Bacillaceae</taxon>
        <taxon>Lysinibacillus</taxon>
    </lineage>
</organism>
<dbReference type="PANTHER" id="PTHR30244">
    <property type="entry name" value="TRANSAMINASE"/>
    <property type="match status" value="1"/>
</dbReference>
<sequence>MILVTKPFLPKNEEYIKKVNTIFENNWITNNGPFSQKLEYEITNFLEIPSLHFLSNGTMALHLSIKALDLKGEVITSPFSFVATTTSIIWEKCTPVYVDIHPDTLCIDPDKIEAAITKNTTAILATHVYGIPCDVEKIEIIAKKHNLKVIYDAAHAFGVKFKGKSLLNYGDISTLSFHATKLFHTVEGGGIVNNLGEKLDKKITLLRNFGFEGDNYYLAGVNAKNSEFHAAMGLCNLPYVSEIINKRKKLVCKYNEILADIVQRPSIPKETEYNYSYYPIIFKTAEQLLNVQQVLLENKIQTRRYFFPSLNNLPYLYTSQYCPISENIASRVLCLPLYFDLEIEMVEEIAYKVREVCI</sequence>
<gene>
    <name evidence="4" type="ORF">AB1300_09655</name>
</gene>
<keyword evidence="4" id="KW-0808">Transferase</keyword>
<proteinExistence type="inferred from homology"/>
<reference evidence="4 5" key="1">
    <citation type="submission" date="2024-07" db="EMBL/GenBank/DDBJ databases">
        <title>Characterization of a bacterium isolated from hydrolysated instant sea cucumber by whole-genome sequencing and metabolomics.</title>
        <authorList>
            <person name="Luo X."/>
            <person name="Zhang Z."/>
            <person name="Zheng Z."/>
            <person name="Zhang W."/>
            <person name="Ming T."/>
            <person name="Jiao L."/>
            <person name="Su X."/>
            <person name="Kong F."/>
            <person name="Xu J."/>
        </authorList>
    </citation>
    <scope>NUCLEOTIDE SEQUENCE [LARGE SCALE GENOMIC DNA]</scope>
    <source>
        <strain evidence="4 5">XL-2024</strain>
    </source>
</reference>
<name>A0ABV3VX16_9BACI</name>
<evidence type="ECO:0000313" key="4">
    <source>
        <dbReference type="EMBL" id="MEX3745401.1"/>
    </source>
</evidence>
<protein>
    <submittedName>
        <fullName evidence="4">DegT/DnrJ/EryC1/StrS family aminotransferase</fullName>
    </submittedName>
</protein>
<dbReference type="EMBL" id="JBFRHK010000004">
    <property type="protein sequence ID" value="MEX3745401.1"/>
    <property type="molecule type" value="Genomic_DNA"/>
</dbReference>
<evidence type="ECO:0000256" key="3">
    <source>
        <dbReference type="RuleBase" id="RU004508"/>
    </source>
</evidence>
<dbReference type="PANTHER" id="PTHR30244:SF9">
    <property type="entry name" value="PROTEIN RV3402C"/>
    <property type="match status" value="1"/>
</dbReference>
<dbReference type="SUPFAM" id="SSF53383">
    <property type="entry name" value="PLP-dependent transferases"/>
    <property type="match status" value="1"/>
</dbReference>
<accession>A0ABV3VX16</accession>
<dbReference type="Proteomes" id="UP001558534">
    <property type="component" value="Unassembled WGS sequence"/>
</dbReference>
<comment type="caution">
    <text evidence="4">The sequence shown here is derived from an EMBL/GenBank/DDBJ whole genome shotgun (WGS) entry which is preliminary data.</text>
</comment>
<dbReference type="InterPro" id="IPR015424">
    <property type="entry name" value="PyrdxlP-dep_Trfase"/>
</dbReference>
<evidence type="ECO:0000256" key="1">
    <source>
        <dbReference type="ARBA" id="ARBA00022898"/>
    </source>
</evidence>
<keyword evidence="5" id="KW-1185">Reference proteome</keyword>
<dbReference type="InterPro" id="IPR000653">
    <property type="entry name" value="DegT/StrS_aminotransferase"/>
</dbReference>
<dbReference type="InterPro" id="IPR015421">
    <property type="entry name" value="PyrdxlP-dep_Trfase_major"/>
</dbReference>
<evidence type="ECO:0000313" key="5">
    <source>
        <dbReference type="Proteomes" id="UP001558534"/>
    </source>
</evidence>
<dbReference type="CDD" id="cd00616">
    <property type="entry name" value="AHBA_syn"/>
    <property type="match status" value="1"/>
</dbReference>
<dbReference type="Gene3D" id="3.40.640.10">
    <property type="entry name" value="Type I PLP-dependent aspartate aminotransferase-like (Major domain)"/>
    <property type="match status" value="1"/>
</dbReference>
<dbReference type="PIRSF" id="PIRSF000390">
    <property type="entry name" value="PLP_StrS"/>
    <property type="match status" value="1"/>
</dbReference>